<organism evidence="2">
    <name type="scientific">Micromonas pusilla</name>
    <name type="common">Picoplanktonic green alga</name>
    <name type="synonym">Chromulina pusilla</name>
    <dbReference type="NCBI Taxonomy" id="38833"/>
    <lineage>
        <taxon>Eukaryota</taxon>
        <taxon>Viridiplantae</taxon>
        <taxon>Chlorophyta</taxon>
        <taxon>Mamiellophyceae</taxon>
        <taxon>Mamiellales</taxon>
        <taxon>Mamiellaceae</taxon>
        <taxon>Micromonas</taxon>
    </lineage>
</organism>
<gene>
    <name evidence="2" type="ORF">MSP1401_LOCUS12468</name>
</gene>
<feature type="compositionally biased region" description="Polar residues" evidence="1">
    <location>
        <begin position="1"/>
        <end position="27"/>
    </location>
</feature>
<protein>
    <submittedName>
        <fullName evidence="2">Uncharacterized protein</fullName>
    </submittedName>
</protein>
<sequence length="466" mass="48659">MTSPSVASALSTSRVFTTRGISRSSTAPAPARRGASADPSRSLVTARVVSARPPSAASASGDDADADGRYSGEPILFRFGDDGEPVAAETSSLASFENAASERESWDFVDDAGAESAVEVLRGPDGNLLFRFTGDAREEFEAAAAQADQPIAGDRPAEMTPAQKAQALLDEAAALIERAKAIQNGDESDLAAAAKAAAETLADPNLDGTVIMRRPAKPAAMERSDPAGAIARVSQLGIKAVVDGIENMFSNFRKTPVARKVQQVTNPVRLPKAPKDSPWVGKTGAANVSVDAAFDTFGADAAAAGDGFLYVADAADPEAALAEAVEEEHAAWETQAARALEKGSVEALESRPEEGLELASERYGDMGSVVAGLWRPKPVDVTIGGREFVAYITPNNLKQLPSGEYVVSDDDEEGEGVPGDRVGEETTIILAEKQPDGTNVFMFGLTRTVLADGSVLYRFPSGETLG</sequence>
<feature type="compositionally biased region" description="Low complexity" evidence="1">
    <location>
        <begin position="46"/>
        <end position="61"/>
    </location>
</feature>
<proteinExistence type="predicted"/>
<accession>A0A7S0DGH5</accession>
<evidence type="ECO:0000313" key="2">
    <source>
        <dbReference type="EMBL" id="CAD8451915.1"/>
    </source>
</evidence>
<evidence type="ECO:0000256" key="1">
    <source>
        <dbReference type="SAM" id="MobiDB-lite"/>
    </source>
</evidence>
<dbReference type="AlphaFoldDB" id="A0A7S0DGH5"/>
<feature type="region of interest" description="Disordered" evidence="1">
    <location>
        <begin position="1"/>
        <end position="70"/>
    </location>
</feature>
<dbReference type="EMBL" id="HBEN01014906">
    <property type="protein sequence ID" value="CAD8451915.1"/>
    <property type="molecule type" value="Transcribed_RNA"/>
</dbReference>
<name>A0A7S0DGH5_MICPS</name>
<reference evidence="2" key="1">
    <citation type="submission" date="2021-01" db="EMBL/GenBank/DDBJ databases">
        <authorList>
            <person name="Corre E."/>
            <person name="Pelletier E."/>
            <person name="Niang G."/>
            <person name="Scheremetjew M."/>
            <person name="Finn R."/>
            <person name="Kale V."/>
            <person name="Holt S."/>
            <person name="Cochrane G."/>
            <person name="Meng A."/>
            <person name="Brown T."/>
            <person name="Cohen L."/>
        </authorList>
    </citation>
    <scope>NUCLEOTIDE SEQUENCE</scope>
    <source>
        <strain evidence="2">CCAC1681</strain>
    </source>
</reference>